<comment type="subcellular location">
    <subcellularLocation>
        <location evidence="9">Cell membrane</location>
        <topology evidence="9">Multi-pass membrane protein</topology>
    </subcellularLocation>
    <subcellularLocation>
        <location evidence="1">Membrane</location>
        <topology evidence="1">Multi-pass membrane protein</topology>
    </subcellularLocation>
</comment>
<comment type="similarity">
    <text evidence="8">In the N-terminal section; belongs to the binding-protein-dependent transport system permease family.</text>
</comment>
<comment type="similarity">
    <text evidence="7">In the C-terminal section; belongs to the OsmX family.</text>
</comment>
<reference evidence="11 12" key="1">
    <citation type="submission" date="2016-02" db="EMBL/GenBank/DDBJ databases">
        <title>Complete Genome Sequence of Weissella jogaejeotgali FOL01.</title>
        <authorList>
            <person name="Lee J.-H."/>
            <person name="Ku H.-J."/>
        </authorList>
    </citation>
    <scope>NUCLEOTIDE SEQUENCE [LARGE SCALE GENOMIC DNA]</scope>
    <source>
        <strain evidence="11 12">FOL01</strain>
    </source>
</reference>
<gene>
    <name evidence="11" type="ORF">FOL01_1144</name>
</gene>
<feature type="transmembrane region" description="Helical" evidence="9">
    <location>
        <begin position="99"/>
        <end position="123"/>
    </location>
</feature>
<accession>A0A1L6RBV2</accession>
<evidence type="ECO:0000256" key="6">
    <source>
        <dbReference type="ARBA" id="ARBA00023136"/>
    </source>
</evidence>
<evidence type="ECO:0000256" key="3">
    <source>
        <dbReference type="ARBA" id="ARBA00022475"/>
    </source>
</evidence>
<keyword evidence="5 9" id="KW-1133">Transmembrane helix</keyword>
<dbReference type="CDD" id="cd13639">
    <property type="entry name" value="PBP2_OpuAC_like"/>
    <property type="match status" value="1"/>
</dbReference>
<sequence>MFVLANLIPKIPFGPWVDSGVDWLTKHLSGLFDAIQNGGNVVMDTMTNALTGIPTWLFIIGLTIFTALMFGKKWGFPLFTFIGLIIVENQDLWSNMMNTFTLVLMASLISVIIGVPLGIWMAKNDVVNKIVQPILDFMQTMPAFVYLIPAVAFFGIGVVPGVFASVIFALPPTVRMANLGIRQVPTDLVEAADSFGSTGTQKLFKIELPLAKKTIFSGINQTLMLALSMVVVASMIGAPGLGRGVLAAVQDADIGKGFVNGIALVILAIIIDRLTQKMNETPNQKTDQQSEHSKYHWKTWTAIVVALAMIGSGVANAITSAKSQEETVKIATTPWDSEKASSTVLAQALRQHGYEVEMTSLDNSIMWQSIANGQADVSVSAWLPTTHKAQYNKYKSQIDMMGPNLKGATNGLTVPTYMTDVNSIEDLQDQAGKKITGIEPGAGISKMAKNTIKDYGLDQKGWKLSESSTGAMTVALGKAIKEKKPIIVTGWQPHWMFQKYDLKYLKDPKKTMGSSENIYTMSRKGMKEDKPDAYKAVDKFHWSKDDMSSVMLDMSNGKSAKQAANKWIKEHQSEVDAWFK</sequence>
<dbReference type="Gene3D" id="1.10.3720.10">
    <property type="entry name" value="MetI-like"/>
    <property type="match status" value="1"/>
</dbReference>
<evidence type="ECO:0000313" key="12">
    <source>
        <dbReference type="Proteomes" id="UP000185473"/>
    </source>
</evidence>
<dbReference type="Gene3D" id="3.40.190.100">
    <property type="entry name" value="Glycine betaine-binding periplasmic protein, domain 2"/>
    <property type="match status" value="1"/>
</dbReference>
<dbReference type="GO" id="GO:0005275">
    <property type="term" value="F:amine transmembrane transporter activity"/>
    <property type="evidence" value="ECO:0007669"/>
    <property type="project" value="TreeGrafter"/>
</dbReference>
<organism evidence="11 12">
    <name type="scientific">Weissella jogaejeotgali</name>
    <dbReference type="NCBI Taxonomy" id="1631871"/>
    <lineage>
        <taxon>Bacteria</taxon>
        <taxon>Bacillati</taxon>
        <taxon>Bacillota</taxon>
        <taxon>Bacilli</taxon>
        <taxon>Lactobacillales</taxon>
        <taxon>Lactobacillaceae</taxon>
        <taxon>Weissella</taxon>
    </lineage>
</organism>
<evidence type="ECO:0000256" key="7">
    <source>
        <dbReference type="ARBA" id="ARBA00035642"/>
    </source>
</evidence>
<comment type="similarity">
    <text evidence="9">Belongs to the binding-protein-dependent transport system permease family.</text>
</comment>
<dbReference type="EMBL" id="CP014332">
    <property type="protein sequence ID" value="APS42003.1"/>
    <property type="molecule type" value="Genomic_DNA"/>
</dbReference>
<keyword evidence="2 9" id="KW-0813">Transport</keyword>
<dbReference type="RefSeq" id="WP_075269791.1">
    <property type="nucleotide sequence ID" value="NZ_CP014332.1"/>
</dbReference>
<dbReference type="CDD" id="cd06261">
    <property type="entry name" value="TM_PBP2"/>
    <property type="match status" value="1"/>
</dbReference>
<feature type="domain" description="ABC transmembrane type-1" evidence="10">
    <location>
        <begin position="96"/>
        <end position="275"/>
    </location>
</feature>
<dbReference type="GO" id="GO:0031460">
    <property type="term" value="P:glycine betaine transport"/>
    <property type="evidence" value="ECO:0007669"/>
    <property type="project" value="TreeGrafter"/>
</dbReference>
<evidence type="ECO:0000256" key="2">
    <source>
        <dbReference type="ARBA" id="ARBA00022448"/>
    </source>
</evidence>
<dbReference type="AlphaFoldDB" id="A0A1L6RBV2"/>
<dbReference type="OrthoDB" id="9787902at2"/>
<dbReference type="InterPro" id="IPR007210">
    <property type="entry name" value="ABC_Gly_betaine_transp_sub-bd"/>
</dbReference>
<feature type="transmembrane region" description="Helical" evidence="9">
    <location>
        <begin position="143"/>
        <end position="170"/>
    </location>
</feature>
<keyword evidence="4 9" id="KW-0812">Transmembrane</keyword>
<dbReference type="GO" id="GO:0043190">
    <property type="term" value="C:ATP-binding cassette (ABC) transporter complex"/>
    <property type="evidence" value="ECO:0007669"/>
    <property type="project" value="InterPro"/>
</dbReference>
<dbReference type="SUPFAM" id="SSF53850">
    <property type="entry name" value="Periplasmic binding protein-like II"/>
    <property type="match status" value="1"/>
</dbReference>
<keyword evidence="6 9" id="KW-0472">Membrane</keyword>
<keyword evidence="3" id="KW-1003">Cell membrane</keyword>
<dbReference type="Pfam" id="PF04069">
    <property type="entry name" value="OpuAC"/>
    <property type="match status" value="1"/>
</dbReference>
<dbReference type="GO" id="GO:0015871">
    <property type="term" value="P:choline transport"/>
    <property type="evidence" value="ECO:0007669"/>
    <property type="project" value="TreeGrafter"/>
</dbReference>
<evidence type="ECO:0000259" key="10">
    <source>
        <dbReference type="PROSITE" id="PS50928"/>
    </source>
</evidence>
<evidence type="ECO:0000313" key="11">
    <source>
        <dbReference type="EMBL" id="APS42003.1"/>
    </source>
</evidence>
<dbReference type="SUPFAM" id="SSF161098">
    <property type="entry name" value="MetI-like"/>
    <property type="match status" value="1"/>
</dbReference>
<evidence type="ECO:0000256" key="5">
    <source>
        <dbReference type="ARBA" id="ARBA00022989"/>
    </source>
</evidence>
<evidence type="ECO:0000256" key="9">
    <source>
        <dbReference type="RuleBase" id="RU363032"/>
    </source>
</evidence>
<dbReference type="STRING" id="1631871.FOL01_1144"/>
<dbReference type="PANTHER" id="PTHR47737:SF1">
    <property type="entry name" value="GLYCINE BETAINE_PROLINE BETAINE TRANSPORT SYSTEM PERMEASE PROTEIN PROW"/>
    <property type="match status" value="1"/>
</dbReference>
<dbReference type="InterPro" id="IPR000515">
    <property type="entry name" value="MetI-like"/>
</dbReference>
<keyword evidence="12" id="KW-1185">Reference proteome</keyword>
<proteinExistence type="inferred from homology"/>
<evidence type="ECO:0000256" key="4">
    <source>
        <dbReference type="ARBA" id="ARBA00022692"/>
    </source>
</evidence>
<evidence type="ECO:0000256" key="1">
    <source>
        <dbReference type="ARBA" id="ARBA00004141"/>
    </source>
</evidence>
<dbReference type="Gene3D" id="3.40.190.10">
    <property type="entry name" value="Periplasmic binding protein-like II"/>
    <property type="match status" value="1"/>
</dbReference>
<name>A0A1L6RBV2_9LACO</name>
<evidence type="ECO:0000256" key="8">
    <source>
        <dbReference type="ARBA" id="ARBA00035652"/>
    </source>
</evidence>
<dbReference type="Pfam" id="PF00528">
    <property type="entry name" value="BPD_transp_1"/>
    <property type="match status" value="1"/>
</dbReference>
<feature type="transmembrane region" description="Helical" evidence="9">
    <location>
        <begin position="222"/>
        <end position="242"/>
    </location>
</feature>
<dbReference type="PROSITE" id="PS50928">
    <property type="entry name" value="ABC_TM1"/>
    <property type="match status" value="1"/>
</dbReference>
<dbReference type="PANTHER" id="PTHR47737">
    <property type="entry name" value="GLYCINE BETAINE/PROLINE BETAINE TRANSPORT SYSTEM PERMEASE PROTEIN PROW"/>
    <property type="match status" value="1"/>
</dbReference>
<feature type="transmembrane region" description="Helical" evidence="9">
    <location>
        <begin position="56"/>
        <end position="87"/>
    </location>
</feature>
<dbReference type="GO" id="GO:0015226">
    <property type="term" value="F:carnitine transmembrane transporter activity"/>
    <property type="evidence" value="ECO:0007669"/>
    <property type="project" value="TreeGrafter"/>
</dbReference>
<feature type="transmembrane region" description="Helical" evidence="9">
    <location>
        <begin position="254"/>
        <end position="274"/>
    </location>
</feature>
<dbReference type="KEGG" id="wjo:FOL01_1144"/>
<protein>
    <submittedName>
        <fullName evidence="11">Glycine betaine ABC transport system / permease protein OpuAB</fullName>
    </submittedName>
</protein>
<dbReference type="FunFam" id="1.10.3720.10:FF:000001">
    <property type="entry name" value="Glycine betaine ABC transporter, permease"/>
    <property type="match status" value="1"/>
</dbReference>
<dbReference type="Proteomes" id="UP000185473">
    <property type="component" value="Chromosome"/>
</dbReference>
<feature type="transmembrane region" description="Helical" evidence="9">
    <location>
        <begin position="295"/>
        <end position="315"/>
    </location>
</feature>
<dbReference type="InterPro" id="IPR035906">
    <property type="entry name" value="MetI-like_sf"/>
</dbReference>